<protein>
    <submittedName>
        <fullName evidence="6">TetR/AcrR family transcriptional regulator</fullName>
    </submittedName>
</protein>
<dbReference type="Pfam" id="PF16859">
    <property type="entry name" value="TetR_C_11"/>
    <property type="match status" value="1"/>
</dbReference>
<dbReference type="SUPFAM" id="SSF46689">
    <property type="entry name" value="Homeodomain-like"/>
    <property type="match status" value="1"/>
</dbReference>
<evidence type="ECO:0000259" key="5">
    <source>
        <dbReference type="PROSITE" id="PS50977"/>
    </source>
</evidence>
<reference evidence="6 7" key="1">
    <citation type="submission" date="2023-11" db="EMBL/GenBank/DDBJ databases">
        <title>Actinomadura monticuli sp. nov., isolated from volcanic ash.</title>
        <authorList>
            <person name="Lee S.D."/>
            <person name="Yang H."/>
            <person name="Kim I.S."/>
        </authorList>
    </citation>
    <scope>NUCLEOTIDE SEQUENCE [LARGE SCALE GENOMIC DNA]</scope>
    <source>
        <strain evidence="6 7">DSM 45346</strain>
    </source>
</reference>
<dbReference type="PROSITE" id="PS50977">
    <property type="entry name" value="HTH_TETR_2"/>
    <property type="match status" value="1"/>
</dbReference>
<dbReference type="Gene3D" id="1.10.10.60">
    <property type="entry name" value="Homeodomain-like"/>
    <property type="match status" value="1"/>
</dbReference>
<evidence type="ECO:0000256" key="1">
    <source>
        <dbReference type="ARBA" id="ARBA00023015"/>
    </source>
</evidence>
<dbReference type="EMBL" id="JAXCEH010000012">
    <property type="protein sequence ID" value="MFA1555815.1"/>
    <property type="molecule type" value="Genomic_DNA"/>
</dbReference>
<keyword evidence="1" id="KW-0805">Transcription regulation</keyword>
<name>A0ABV4QYX3_9ACTN</name>
<dbReference type="InterPro" id="IPR050109">
    <property type="entry name" value="HTH-type_TetR-like_transc_reg"/>
</dbReference>
<evidence type="ECO:0000256" key="4">
    <source>
        <dbReference type="PROSITE-ProRule" id="PRU00335"/>
    </source>
</evidence>
<keyword evidence="3" id="KW-0804">Transcription</keyword>
<dbReference type="Pfam" id="PF00440">
    <property type="entry name" value="TetR_N"/>
    <property type="match status" value="1"/>
</dbReference>
<dbReference type="PANTHER" id="PTHR30055">
    <property type="entry name" value="HTH-TYPE TRANSCRIPTIONAL REGULATOR RUTR"/>
    <property type="match status" value="1"/>
</dbReference>
<evidence type="ECO:0000313" key="6">
    <source>
        <dbReference type="EMBL" id="MFA1555815.1"/>
    </source>
</evidence>
<keyword evidence="2 4" id="KW-0238">DNA-binding</keyword>
<gene>
    <name evidence="6" type="ORF">SM436_19175</name>
</gene>
<dbReference type="Gene3D" id="1.10.357.10">
    <property type="entry name" value="Tetracycline Repressor, domain 2"/>
    <property type="match status" value="1"/>
</dbReference>
<comment type="caution">
    <text evidence="6">The sequence shown here is derived from an EMBL/GenBank/DDBJ whole genome shotgun (WGS) entry which is preliminary data.</text>
</comment>
<dbReference type="PANTHER" id="PTHR30055:SF148">
    <property type="entry name" value="TETR-FAMILY TRANSCRIPTIONAL REGULATOR"/>
    <property type="match status" value="1"/>
</dbReference>
<sequence length="198" mass="21956">MTDRRADRTEAIMRAALALAQEVGFAKLSIEAVAARAGVGKHTVYRRWPSRGLLFLDAVLTLDQHGLAHRDTGDIVADLREVMTRAADLLGRPPWGPLYQDLIGEAQHDPQVAAALNQRFIEPQTADTLARLRAARDQGQLDPDFDLDLAMEILSGPLYFRLLITQQPMTDTYIDRVLHAVFAGMSPRPDKGDTTTTR</sequence>
<dbReference type="RefSeq" id="WP_371942537.1">
    <property type="nucleotide sequence ID" value="NZ_JAXCEH010000012.1"/>
</dbReference>
<dbReference type="SUPFAM" id="SSF48498">
    <property type="entry name" value="Tetracyclin repressor-like, C-terminal domain"/>
    <property type="match status" value="1"/>
</dbReference>
<dbReference type="PRINTS" id="PR00455">
    <property type="entry name" value="HTHTETR"/>
</dbReference>
<dbReference type="InterPro" id="IPR036271">
    <property type="entry name" value="Tet_transcr_reg_TetR-rel_C_sf"/>
</dbReference>
<evidence type="ECO:0000256" key="3">
    <source>
        <dbReference type="ARBA" id="ARBA00023163"/>
    </source>
</evidence>
<evidence type="ECO:0000256" key="2">
    <source>
        <dbReference type="ARBA" id="ARBA00023125"/>
    </source>
</evidence>
<accession>A0ABV4QYX3</accession>
<dbReference type="InterPro" id="IPR001647">
    <property type="entry name" value="HTH_TetR"/>
</dbReference>
<dbReference type="InterPro" id="IPR009057">
    <property type="entry name" value="Homeodomain-like_sf"/>
</dbReference>
<proteinExistence type="predicted"/>
<keyword evidence="7" id="KW-1185">Reference proteome</keyword>
<dbReference type="Proteomes" id="UP001569904">
    <property type="component" value="Unassembled WGS sequence"/>
</dbReference>
<organism evidence="6 7">
    <name type="scientific">Actinomadura chokoriensis</name>
    <dbReference type="NCBI Taxonomy" id="454156"/>
    <lineage>
        <taxon>Bacteria</taxon>
        <taxon>Bacillati</taxon>
        <taxon>Actinomycetota</taxon>
        <taxon>Actinomycetes</taxon>
        <taxon>Streptosporangiales</taxon>
        <taxon>Thermomonosporaceae</taxon>
        <taxon>Actinomadura</taxon>
    </lineage>
</organism>
<feature type="domain" description="HTH tetR-type" evidence="5">
    <location>
        <begin position="6"/>
        <end position="66"/>
    </location>
</feature>
<feature type="DNA-binding region" description="H-T-H motif" evidence="4">
    <location>
        <begin position="29"/>
        <end position="48"/>
    </location>
</feature>
<dbReference type="InterPro" id="IPR011075">
    <property type="entry name" value="TetR_C"/>
</dbReference>
<evidence type="ECO:0000313" key="7">
    <source>
        <dbReference type="Proteomes" id="UP001569904"/>
    </source>
</evidence>